<feature type="domain" description="Aminoglycoside phosphotransferase" evidence="1">
    <location>
        <begin position="20"/>
        <end position="284"/>
    </location>
</feature>
<gene>
    <name evidence="2" type="ORF">H8S62_00815</name>
</gene>
<evidence type="ECO:0000313" key="2">
    <source>
        <dbReference type="EMBL" id="MBC5735548.1"/>
    </source>
</evidence>
<dbReference type="AlphaFoldDB" id="A0A8J6JG99"/>
<comment type="caution">
    <text evidence="2">The sequence shown here is derived from an EMBL/GenBank/DDBJ whole genome shotgun (WGS) entry which is preliminary data.</text>
</comment>
<proteinExistence type="predicted"/>
<dbReference type="PANTHER" id="PTHR21310">
    <property type="entry name" value="AMINOGLYCOSIDE PHOSPHOTRANSFERASE-RELATED-RELATED"/>
    <property type="match status" value="1"/>
</dbReference>
<protein>
    <recommendedName>
        <fullName evidence="1">Aminoglycoside phosphotransferase domain-containing protein</fullName>
    </recommendedName>
</protein>
<dbReference type="SUPFAM" id="SSF56112">
    <property type="entry name" value="Protein kinase-like (PK-like)"/>
    <property type="match status" value="1"/>
</dbReference>
<dbReference type="Pfam" id="PF01636">
    <property type="entry name" value="APH"/>
    <property type="match status" value="1"/>
</dbReference>
<dbReference type="EMBL" id="JACOPQ010000001">
    <property type="protein sequence ID" value="MBC5735548.1"/>
    <property type="molecule type" value="Genomic_DNA"/>
</dbReference>
<name>A0A8J6JG99_9FIRM</name>
<dbReference type="PANTHER" id="PTHR21310:SF15">
    <property type="entry name" value="AMINOGLYCOSIDE PHOSPHOTRANSFERASE DOMAIN-CONTAINING PROTEIN"/>
    <property type="match status" value="1"/>
</dbReference>
<sequence>MELESVRSALRSAGYPAVSLTAIQEGSNHDVFDVVLEDGSAAICKFARVRETEVGIAAENRDTLFGGRLSLDRESYLLSLARKEGGLPAPEIYGAHDSPLGRFIMMEKSPGISFTEWQGVQGYRLEPFLESLRALGRDFGKLHRNLRFPSFGDIIGPGVIDPGCRNFADRFEAVTEMRIDRGVKKGTFTPEEALRVRAFFHGRFEDLRHCLDAGLCRSVMVFTDMHGRNYFVDGQGVPSGYFDLESAQAAPAALEFYGFRFFLFNFYDGGTFPRAEAAFFEGYREANGPCVPETAEDEALIQLLSGCRLLELSESYWGVVDAIRDTWGVRMKDLLFRYMDTGSIDYVALGALWRERDGQPLHPKT</sequence>
<organism evidence="2 3">
    <name type="scientific">Lawsonibacter faecis</name>
    <dbReference type="NCBI Taxonomy" id="2763052"/>
    <lineage>
        <taxon>Bacteria</taxon>
        <taxon>Bacillati</taxon>
        <taxon>Bacillota</taxon>
        <taxon>Clostridia</taxon>
        <taxon>Eubacteriales</taxon>
        <taxon>Oscillospiraceae</taxon>
        <taxon>Lawsonibacter</taxon>
    </lineage>
</organism>
<dbReference type="Proteomes" id="UP000607645">
    <property type="component" value="Unassembled WGS sequence"/>
</dbReference>
<dbReference type="InterPro" id="IPR002575">
    <property type="entry name" value="Aminoglycoside_PTrfase"/>
</dbReference>
<reference evidence="2" key="1">
    <citation type="submission" date="2020-08" db="EMBL/GenBank/DDBJ databases">
        <title>Genome public.</title>
        <authorList>
            <person name="Liu C."/>
            <person name="Sun Q."/>
        </authorList>
    </citation>
    <scope>NUCLEOTIDE SEQUENCE</scope>
    <source>
        <strain evidence="2">NSJ-52</strain>
    </source>
</reference>
<accession>A0A8J6JG99</accession>
<dbReference type="RefSeq" id="WP_155145307.1">
    <property type="nucleotide sequence ID" value="NZ_JACOPQ010000001.1"/>
</dbReference>
<dbReference type="InterPro" id="IPR011009">
    <property type="entry name" value="Kinase-like_dom_sf"/>
</dbReference>
<keyword evidence="3" id="KW-1185">Reference proteome</keyword>
<evidence type="ECO:0000259" key="1">
    <source>
        <dbReference type="Pfam" id="PF01636"/>
    </source>
</evidence>
<dbReference type="InterPro" id="IPR051678">
    <property type="entry name" value="AGP_Transferase"/>
</dbReference>
<evidence type="ECO:0000313" key="3">
    <source>
        <dbReference type="Proteomes" id="UP000607645"/>
    </source>
</evidence>